<dbReference type="Gramene" id="KFK34217">
    <property type="protein sequence ID" value="KFK34217"/>
    <property type="gene ID" value="AALP_AA5G116000"/>
</dbReference>
<evidence type="ECO:0000313" key="4">
    <source>
        <dbReference type="Proteomes" id="UP000029120"/>
    </source>
</evidence>
<feature type="region of interest" description="Disordered" evidence="2">
    <location>
        <begin position="168"/>
        <end position="208"/>
    </location>
</feature>
<dbReference type="OrthoDB" id="1114078at2759"/>
<feature type="compositionally biased region" description="Basic residues" evidence="2">
    <location>
        <begin position="177"/>
        <end position="195"/>
    </location>
</feature>
<evidence type="ECO:0000256" key="1">
    <source>
        <dbReference type="SAM" id="Coils"/>
    </source>
</evidence>
<reference evidence="4" key="1">
    <citation type="journal article" date="2015" name="Nat. Plants">
        <title>Genome expansion of Arabis alpina linked with retrotransposition and reduced symmetric DNA methylation.</title>
        <authorList>
            <person name="Willing E.M."/>
            <person name="Rawat V."/>
            <person name="Mandakova T."/>
            <person name="Maumus F."/>
            <person name="James G.V."/>
            <person name="Nordstroem K.J."/>
            <person name="Becker C."/>
            <person name="Warthmann N."/>
            <person name="Chica C."/>
            <person name="Szarzynska B."/>
            <person name="Zytnicki M."/>
            <person name="Albani M.C."/>
            <person name="Kiefer C."/>
            <person name="Bergonzi S."/>
            <person name="Castaings L."/>
            <person name="Mateos J.L."/>
            <person name="Berns M.C."/>
            <person name="Bujdoso N."/>
            <person name="Piofczyk T."/>
            <person name="de Lorenzo L."/>
            <person name="Barrero-Sicilia C."/>
            <person name="Mateos I."/>
            <person name="Piednoel M."/>
            <person name="Hagmann J."/>
            <person name="Chen-Min-Tao R."/>
            <person name="Iglesias-Fernandez R."/>
            <person name="Schuster S.C."/>
            <person name="Alonso-Blanco C."/>
            <person name="Roudier F."/>
            <person name="Carbonero P."/>
            <person name="Paz-Ares J."/>
            <person name="Davis S.J."/>
            <person name="Pecinka A."/>
            <person name="Quesneville H."/>
            <person name="Colot V."/>
            <person name="Lysak M.A."/>
            <person name="Weigel D."/>
            <person name="Coupland G."/>
            <person name="Schneeberger K."/>
        </authorList>
    </citation>
    <scope>NUCLEOTIDE SEQUENCE [LARGE SCALE GENOMIC DNA]</scope>
    <source>
        <strain evidence="4">cv. Pajares</strain>
    </source>
</reference>
<evidence type="ECO:0000313" key="3">
    <source>
        <dbReference type="EMBL" id="KFK34217.1"/>
    </source>
</evidence>
<feature type="region of interest" description="Disordered" evidence="2">
    <location>
        <begin position="604"/>
        <end position="628"/>
    </location>
</feature>
<keyword evidence="4" id="KW-1185">Reference proteome</keyword>
<proteinExistence type="predicted"/>
<gene>
    <name evidence="3" type="ordered locus">AALP_Aa5g116000</name>
</gene>
<dbReference type="AlphaFoldDB" id="A0A087GWG5"/>
<evidence type="ECO:0000256" key="2">
    <source>
        <dbReference type="SAM" id="MobiDB-lite"/>
    </source>
</evidence>
<feature type="compositionally biased region" description="Low complexity" evidence="2">
    <location>
        <begin position="39"/>
        <end position="50"/>
    </location>
</feature>
<organism evidence="3 4">
    <name type="scientific">Arabis alpina</name>
    <name type="common">Alpine rock-cress</name>
    <dbReference type="NCBI Taxonomy" id="50452"/>
    <lineage>
        <taxon>Eukaryota</taxon>
        <taxon>Viridiplantae</taxon>
        <taxon>Streptophyta</taxon>
        <taxon>Embryophyta</taxon>
        <taxon>Tracheophyta</taxon>
        <taxon>Spermatophyta</taxon>
        <taxon>Magnoliopsida</taxon>
        <taxon>eudicotyledons</taxon>
        <taxon>Gunneridae</taxon>
        <taxon>Pentapetalae</taxon>
        <taxon>rosids</taxon>
        <taxon>malvids</taxon>
        <taxon>Brassicales</taxon>
        <taxon>Brassicaceae</taxon>
        <taxon>Arabideae</taxon>
        <taxon>Arabis</taxon>
    </lineage>
</organism>
<dbReference type="Proteomes" id="UP000029120">
    <property type="component" value="Chromosome 5"/>
</dbReference>
<sequence length="628" mass="67967">MLYHAASDETPLSSVRLFLVKPQLASPSSRSRSTALVGSRSTSSPTVISSAPDLCCHGEGVTAPSIHRLVPVPASFRPSSPSSWSRLLGQNAEKTCSDAASSSWLRPYSKPTDETHALDTRTAGGPRSPPLVDEPVNDFPIRVEELADDAPVLVDVKAEIEEFDNAVEQRKLNRQANSRRRAPRRSRKKPRPKKFKTPDPPGSTISDERSLGVLRLSNLILEIPENAQATHTLLASRGCNWEKHFSLRRVEKARAFFGGSSVSSFCFSDQSEEVHSEMGKRSFGDLASGSAGVAKAHAPPSTSSVPRTTSTRCNFPDIAPNTATVPNTAPGPNTAPAAKKSACTPLSIFLGVPASDPKAARSSVPLFLAFVNRVGHMLEAEIEKHKLRADAYAKGELVAKTERNKYADQLEKRDKMLEKALGDNQRLRVENDKLTETLEAAEKDASNSLSFLASLNAQVAELKTKREANLDFVKQLLGLIPERKVPKLEDELASLTADVEAHAGDEEYFDKLMETFGECSSQDVPLEKLAADAGVMDVSGSHMFSESAGGLLQEIRIDSAGLLKDLMISEEGRMSFAGEDKVEETTIAAEDIRAEETKTVRIEKTAADVDGAEKAASKKAGEDEEAHS</sequence>
<feature type="region of interest" description="Disordered" evidence="2">
    <location>
        <begin position="24"/>
        <end position="51"/>
    </location>
</feature>
<keyword evidence="1" id="KW-0175">Coiled coil</keyword>
<dbReference type="EMBL" id="CM002873">
    <property type="protein sequence ID" value="KFK34217.1"/>
    <property type="molecule type" value="Genomic_DNA"/>
</dbReference>
<feature type="region of interest" description="Disordered" evidence="2">
    <location>
        <begin position="96"/>
        <end position="136"/>
    </location>
</feature>
<name>A0A087GWG5_ARAAL</name>
<accession>A0A087GWG5</accession>
<protein>
    <submittedName>
        <fullName evidence="3">Uncharacterized protein</fullName>
    </submittedName>
</protein>
<feature type="compositionally biased region" description="Polar residues" evidence="2">
    <location>
        <begin position="25"/>
        <end position="36"/>
    </location>
</feature>
<feature type="coiled-coil region" evidence="1">
    <location>
        <begin position="417"/>
        <end position="444"/>
    </location>
</feature>